<comment type="cofactor">
    <cofactor evidence="1">
        <name>[4Fe-4S] cluster</name>
        <dbReference type="ChEBI" id="CHEBI:49883"/>
    </cofactor>
</comment>
<dbReference type="InterPro" id="IPR000385">
    <property type="entry name" value="MoaA_NifB_PqqE_Fe-S-bd_CS"/>
</dbReference>
<dbReference type="PANTHER" id="PTHR43787">
    <property type="entry name" value="FEMO COFACTOR BIOSYNTHESIS PROTEIN NIFB-RELATED"/>
    <property type="match status" value="1"/>
</dbReference>
<dbReference type="EMBL" id="FODY01000019">
    <property type="protein sequence ID" value="SEP33002.1"/>
    <property type="molecule type" value="Genomic_DNA"/>
</dbReference>
<evidence type="ECO:0000256" key="13">
    <source>
        <dbReference type="ARBA" id="ARBA00030926"/>
    </source>
</evidence>
<evidence type="ECO:0000256" key="1">
    <source>
        <dbReference type="ARBA" id="ARBA00001966"/>
    </source>
</evidence>
<dbReference type="PROSITE" id="PS51918">
    <property type="entry name" value="RADICAL_SAM"/>
    <property type="match status" value="1"/>
</dbReference>
<evidence type="ECO:0000256" key="12">
    <source>
        <dbReference type="ARBA" id="ARBA00023239"/>
    </source>
</evidence>
<dbReference type="AlphaFoldDB" id="A0A1H8WZA7"/>
<proteinExistence type="inferred from homology"/>
<evidence type="ECO:0000259" key="15">
    <source>
        <dbReference type="PROSITE" id="PS51918"/>
    </source>
</evidence>
<dbReference type="InterPro" id="IPR007197">
    <property type="entry name" value="rSAM"/>
</dbReference>
<dbReference type="GO" id="GO:0032324">
    <property type="term" value="P:molybdopterin cofactor biosynthetic process"/>
    <property type="evidence" value="ECO:0007669"/>
    <property type="project" value="UniProtKB-ARBA"/>
</dbReference>
<dbReference type="CDD" id="cd00852">
    <property type="entry name" value="NifB"/>
    <property type="match status" value="1"/>
</dbReference>
<dbReference type="SFLD" id="SFLDS00029">
    <property type="entry name" value="Radical_SAM"/>
    <property type="match status" value="1"/>
</dbReference>
<comment type="pathway">
    <text evidence="3">Cofactor biosynthesis; Fe-Mo cofactor biosynthesis.</text>
</comment>
<gene>
    <name evidence="16" type="ORF">SAMN04490178_11911</name>
</gene>
<evidence type="ECO:0000256" key="10">
    <source>
        <dbReference type="ARBA" id="ARBA00023014"/>
    </source>
</evidence>
<evidence type="ECO:0000256" key="4">
    <source>
        <dbReference type="ARBA" id="ARBA00006804"/>
    </source>
</evidence>
<dbReference type="GO" id="GO:0016829">
    <property type="term" value="F:lyase activity"/>
    <property type="evidence" value="ECO:0007669"/>
    <property type="project" value="UniProtKB-KW"/>
</dbReference>
<dbReference type="RefSeq" id="WP_091748887.1">
    <property type="nucleotide sequence ID" value="NZ_FODY01000019.1"/>
</dbReference>
<dbReference type="SUPFAM" id="SSF53146">
    <property type="entry name" value="Nitrogenase accessory factor-like"/>
    <property type="match status" value="1"/>
</dbReference>
<evidence type="ECO:0000313" key="17">
    <source>
        <dbReference type="Proteomes" id="UP000198847"/>
    </source>
</evidence>
<dbReference type="CDD" id="cd01335">
    <property type="entry name" value="Radical_SAM"/>
    <property type="match status" value="1"/>
</dbReference>
<evidence type="ECO:0000256" key="7">
    <source>
        <dbReference type="ARBA" id="ARBA00022691"/>
    </source>
</evidence>
<dbReference type="Proteomes" id="UP000198847">
    <property type="component" value="Unassembled WGS sequence"/>
</dbReference>
<evidence type="ECO:0000256" key="6">
    <source>
        <dbReference type="ARBA" id="ARBA00022485"/>
    </source>
</evidence>
<protein>
    <recommendedName>
        <fullName evidence="5">FeMo cofactor biosynthesis protein NifB</fullName>
    </recommendedName>
    <alternativeName>
        <fullName evidence="14">Nitrogenase cofactor maturase NifB</fullName>
    </alternativeName>
    <alternativeName>
        <fullName evidence="13">Radical SAM assemblase NifB</fullName>
    </alternativeName>
</protein>
<keyword evidence="8" id="KW-0479">Metal-binding</keyword>
<dbReference type="PANTHER" id="PTHR43787:SF13">
    <property type="entry name" value="FEMO COFACTOR BIOSYNTHESIS PROTEIN NIFB"/>
    <property type="match status" value="1"/>
</dbReference>
<dbReference type="GO" id="GO:0051539">
    <property type="term" value="F:4 iron, 4 sulfur cluster binding"/>
    <property type="evidence" value="ECO:0007669"/>
    <property type="project" value="UniProtKB-KW"/>
</dbReference>
<evidence type="ECO:0000256" key="8">
    <source>
        <dbReference type="ARBA" id="ARBA00022723"/>
    </source>
</evidence>
<dbReference type="SMART" id="SM00729">
    <property type="entry name" value="Elp3"/>
    <property type="match status" value="1"/>
</dbReference>
<evidence type="ECO:0000256" key="14">
    <source>
        <dbReference type="ARBA" id="ARBA00032102"/>
    </source>
</evidence>
<dbReference type="STRING" id="112903.SAMN04490178_11911"/>
<reference evidence="16 17" key="1">
    <citation type="submission" date="2016-10" db="EMBL/GenBank/DDBJ databases">
        <authorList>
            <person name="de Groot N.N."/>
        </authorList>
    </citation>
    <scope>NUCLEOTIDE SEQUENCE [LARGE SCALE GENOMIC DNA]</scope>
    <source>
        <strain evidence="16 17">DSM 13305</strain>
    </source>
</reference>
<dbReference type="NCBIfam" id="TIGR01290">
    <property type="entry name" value="nifB"/>
    <property type="match status" value="1"/>
</dbReference>
<dbReference type="OrthoDB" id="9764725at2"/>
<keyword evidence="7" id="KW-0949">S-adenosyl-L-methionine</keyword>
<evidence type="ECO:0000256" key="2">
    <source>
        <dbReference type="ARBA" id="ARBA00003522"/>
    </source>
</evidence>
<evidence type="ECO:0000256" key="11">
    <source>
        <dbReference type="ARBA" id="ARBA00023231"/>
    </source>
</evidence>
<dbReference type="InterPro" id="IPR036105">
    <property type="entry name" value="DiNase_FeMo-co_biosyn_sf"/>
</dbReference>
<keyword evidence="11" id="KW-0535">Nitrogen fixation</keyword>
<dbReference type="UniPathway" id="UPA00782"/>
<organism evidence="16 17">
    <name type="scientific">Propionispora vibrioides</name>
    <dbReference type="NCBI Taxonomy" id="112903"/>
    <lineage>
        <taxon>Bacteria</taxon>
        <taxon>Bacillati</taxon>
        <taxon>Bacillota</taxon>
        <taxon>Negativicutes</taxon>
        <taxon>Selenomonadales</taxon>
        <taxon>Sporomusaceae</taxon>
        <taxon>Propionispora</taxon>
    </lineage>
</organism>
<dbReference type="InterPro" id="IPR034165">
    <property type="entry name" value="NifB_C"/>
</dbReference>
<dbReference type="InterPro" id="IPR058240">
    <property type="entry name" value="rSAM_sf"/>
</dbReference>
<dbReference type="SFLD" id="SFLDF00281">
    <property type="entry name" value="FeMo_cofactor_biosynthesis_pro"/>
    <property type="match status" value="1"/>
</dbReference>
<dbReference type="InterPro" id="IPR013785">
    <property type="entry name" value="Aldolase_TIM"/>
</dbReference>
<accession>A0A1H8WZA7</accession>
<dbReference type="InterPro" id="IPR003731">
    <property type="entry name" value="Di-Nase_FeMo-co_biosynth"/>
</dbReference>
<dbReference type="InterPro" id="IPR005980">
    <property type="entry name" value="Nase_CF_NifB"/>
</dbReference>
<dbReference type="SFLD" id="SFLDG01068">
    <property type="entry name" value="FeMo_cofactor_biosynthesis_pro"/>
    <property type="match status" value="1"/>
</dbReference>
<dbReference type="Gene3D" id="3.30.420.130">
    <property type="entry name" value="Dinitrogenase iron-molybdenum cofactor biosynthesis domain"/>
    <property type="match status" value="1"/>
</dbReference>
<comment type="similarity">
    <text evidence="4">Belongs to the radical SAM superfamily. NifB family.</text>
</comment>
<keyword evidence="10" id="KW-0411">Iron-sulfur</keyword>
<evidence type="ECO:0000313" key="16">
    <source>
        <dbReference type="EMBL" id="SEP33002.1"/>
    </source>
</evidence>
<comment type="function">
    <text evidence="2">Involved in the biosynthesis of the iron-molybdenum cofactor (FeMo-co or M-cluster) found in the dinitrogenase enzyme of the nitrogenase complex in nitrogen-fixing microorganisms. NifB catalyzes the crucial step of radical SAM-dependent carbide insertion that occurs concomitant with the insertion of a 9th sulfur and the rearrangement/coupling of two [4Fe-4S] clusters into a [8Fe-9S-C] cluster, the precursor to the M-cluster.</text>
</comment>
<evidence type="ECO:0000256" key="5">
    <source>
        <dbReference type="ARBA" id="ARBA00021702"/>
    </source>
</evidence>
<feature type="domain" description="Radical SAM core" evidence="15">
    <location>
        <begin position="30"/>
        <end position="272"/>
    </location>
</feature>
<dbReference type="Pfam" id="PF02579">
    <property type="entry name" value="Nitro_FeMo-Co"/>
    <property type="match status" value="1"/>
</dbReference>
<evidence type="ECO:0000256" key="9">
    <source>
        <dbReference type="ARBA" id="ARBA00023004"/>
    </source>
</evidence>
<dbReference type="Pfam" id="PF04055">
    <property type="entry name" value="Radical_SAM"/>
    <property type="match status" value="1"/>
</dbReference>
<dbReference type="GO" id="GO:0046872">
    <property type="term" value="F:metal ion binding"/>
    <property type="evidence" value="ECO:0007669"/>
    <property type="project" value="UniProtKB-KW"/>
</dbReference>
<evidence type="ECO:0000256" key="3">
    <source>
        <dbReference type="ARBA" id="ARBA00005155"/>
    </source>
</evidence>
<keyword evidence="12" id="KW-0456">Lyase</keyword>
<keyword evidence="6" id="KW-0004">4Fe-4S</keyword>
<keyword evidence="9" id="KW-0408">Iron</keyword>
<name>A0A1H8WZA7_9FIRM</name>
<dbReference type="Gene3D" id="3.20.20.70">
    <property type="entry name" value="Aldolase class I"/>
    <property type="match status" value="1"/>
</dbReference>
<sequence>MSCKCSDENSNSEILQQKTQQHPCYSAGAHRRYARMHIPVAPACNISCNYCNRKFDCVNESRPGVTSEILSPEAAKEKFLMVKEKIENVTVVGIAGPGDALANWPAVRKSIALIKAVSPETTFCLSTNGLMLPEYAEEIVSSGVRHVTVTVNCLEPEIGAKIYKSVTYQGETYSGETGARLLIGNQLAGVEYLAKQGVLVKINIVMIKGINDQHIPLIVKKVKELGAFITNIMPLIPAPGSVFETYSQTSMKDINEMRNLCQLDIQQMRHCQQCRADAIGLLKEDRSTEFRTCQSEVGSEVNELVPETKLFKIAVTSKHGKLVDLHFGHATEFLIFEGDGSVFKQTEVRKSAKYCLGMEECDEEMARRKMIIQAIADCDAVLTMRIGYNAQAMLKEHGIDSIEYCYTVESGLKFAVEQLTLKKVI</sequence>
<dbReference type="SFLD" id="SFLDG01067">
    <property type="entry name" value="SPASM/twitch_domain_containing"/>
    <property type="match status" value="1"/>
</dbReference>
<dbReference type="InterPro" id="IPR006638">
    <property type="entry name" value="Elp3/MiaA/NifB-like_rSAM"/>
</dbReference>
<dbReference type="PROSITE" id="PS01305">
    <property type="entry name" value="MOAA_NIFB_PQQE"/>
    <property type="match status" value="1"/>
</dbReference>
<dbReference type="SUPFAM" id="SSF102114">
    <property type="entry name" value="Radical SAM enzymes"/>
    <property type="match status" value="1"/>
</dbReference>
<keyword evidence="17" id="KW-1185">Reference proteome</keyword>